<dbReference type="InterPro" id="IPR006221">
    <property type="entry name" value="TrpG/PapA_dom"/>
</dbReference>
<dbReference type="PRINTS" id="PR00096">
    <property type="entry name" value="GATASE"/>
</dbReference>
<dbReference type="InterPro" id="IPR029062">
    <property type="entry name" value="Class_I_gatase-like"/>
</dbReference>
<dbReference type="PANTHER" id="PTHR43418:SF4">
    <property type="entry name" value="MULTIFUNCTIONAL TRYPTOPHAN BIOSYNTHESIS PROTEIN"/>
    <property type="match status" value="1"/>
</dbReference>
<dbReference type="GO" id="GO:0000162">
    <property type="term" value="P:L-tryptophan biosynthetic process"/>
    <property type="evidence" value="ECO:0007669"/>
    <property type="project" value="TreeGrafter"/>
</dbReference>
<dbReference type="OrthoDB" id="9804328at2"/>
<proteinExistence type="predicted"/>
<evidence type="ECO:0000256" key="1">
    <source>
        <dbReference type="ARBA" id="ARBA00022962"/>
    </source>
</evidence>
<dbReference type="PANTHER" id="PTHR43418">
    <property type="entry name" value="MULTIFUNCTIONAL TRYPTOPHAN BIOSYNTHESIS PROTEIN-RELATED"/>
    <property type="match status" value="1"/>
</dbReference>
<dbReference type="InterPro" id="IPR017926">
    <property type="entry name" value="GATASE"/>
</dbReference>
<keyword evidence="1" id="KW-0315">Glutamine amidotransferase</keyword>
<dbReference type="Proteomes" id="UP000799092">
    <property type="component" value="Unassembled WGS sequence"/>
</dbReference>
<dbReference type="Pfam" id="PF00117">
    <property type="entry name" value="GATase"/>
    <property type="match status" value="1"/>
</dbReference>
<dbReference type="GO" id="GO:0004049">
    <property type="term" value="F:anthranilate synthase activity"/>
    <property type="evidence" value="ECO:0007669"/>
    <property type="project" value="TreeGrafter"/>
</dbReference>
<comment type="caution">
    <text evidence="3">The sequence shown here is derived from an EMBL/GenBank/DDBJ whole genome shotgun (WGS) entry which is preliminary data.</text>
</comment>
<dbReference type="RefSeq" id="WP_153735749.1">
    <property type="nucleotide sequence ID" value="NZ_WJNG01000003.1"/>
</dbReference>
<evidence type="ECO:0000313" key="4">
    <source>
        <dbReference type="Proteomes" id="UP000799092"/>
    </source>
</evidence>
<organism evidence="3 4">
    <name type="scientific">Aquibacillus halophilus</name>
    <dbReference type="NCBI Taxonomy" id="930132"/>
    <lineage>
        <taxon>Bacteria</taxon>
        <taxon>Bacillati</taxon>
        <taxon>Bacillota</taxon>
        <taxon>Bacilli</taxon>
        <taxon>Bacillales</taxon>
        <taxon>Bacillaceae</taxon>
        <taxon>Aquibacillus</taxon>
    </lineage>
</organism>
<accession>A0A6A8DLH1</accession>
<gene>
    <name evidence="3" type="ORF">GH741_05360</name>
</gene>
<dbReference type="GO" id="GO:0005829">
    <property type="term" value="C:cytosol"/>
    <property type="evidence" value="ECO:0007669"/>
    <property type="project" value="TreeGrafter"/>
</dbReference>
<keyword evidence="4" id="KW-1185">Reference proteome</keyword>
<evidence type="ECO:0000259" key="2">
    <source>
        <dbReference type="Pfam" id="PF00117"/>
    </source>
</evidence>
<dbReference type="CDD" id="cd01743">
    <property type="entry name" value="GATase1_Anthranilate_Synthase"/>
    <property type="match status" value="1"/>
</dbReference>
<dbReference type="AlphaFoldDB" id="A0A6A8DLH1"/>
<name>A0A6A8DLH1_9BACI</name>
<evidence type="ECO:0000313" key="3">
    <source>
        <dbReference type="EMBL" id="MRH42102.1"/>
    </source>
</evidence>
<dbReference type="PRINTS" id="PR00097">
    <property type="entry name" value="ANTSNTHASEII"/>
</dbReference>
<dbReference type="PROSITE" id="PS51273">
    <property type="entry name" value="GATASE_TYPE_1"/>
    <property type="match status" value="1"/>
</dbReference>
<dbReference type="FunFam" id="3.40.50.880:FF:000003">
    <property type="entry name" value="Anthranilate synthase component II"/>
    <property type="match status" value="1"/>
</dbReference>
<dbReference type="PRINTS" id="PR00099">
    <property type="entry name" value="CPSGATASE"/>
</dbReference>
<dbReference type="SUPFAM" id="SSF52317">
    <property type="entry name" value="Class I glutamine amidotransferase-like"/>
    <property type="match status" value="1"/>
</dbReference>
<dbReference type="InterPro" id="IPR050472">
    <property type="entry name" value="Anth_synth/Amidotransfase"/>
</dbReference>
<dbReference type="NCBIfam" id="TIGR00566">
    <property type="entry name" value="trpG_papA"/>
    <property type="match status" value="1"/>
</dbReference>
<feature type="domain" description="Glutamine amidotransferase" evidence="2">
    <location>
        <begin position="4"/>
        <end position="187"/>
    </location>
</feature>
<protein>
    <submittedName>
        <fullName evidence="3">Aminodeoxychorismate/anthranilate synthase component II</fullName>
    </submittedName>
</protein>
<dbReference type="EMBL" id="WJNG01000003">
    <property type="protein sequence ID" value="MRH42102.1"/>
    <property type="molecule type" value="Genomic_DNA"/>
</dbReference>
<dbReference type="Gene3D" id="3.40.50.880">
    <property type="match status" value="1"/>
</dbReference>
<sequence length="207" mass="23309">MIIIIDNYDSFTYNLVQYYKKLDSSVLVYKNDQITIDQVDQLDPDLIVFSPGPGTPNNTGNCREILKEFYNRIPIIGVCLGFQLIVDFFGGKIIKGTKPMHGKVSFIHHTSRGVFDKIASPTKVTRYHSLVAEPKNLPIDLEVTSYAEDGVIMGVRHLHFPVEGIQFHPESVLTESGFAMIENSYAQALLWRKRIKGGMKNESLSSV</sequence>
<reference evidence="3" key="1">
    <citation type="submission" date="2019-11" db="EMBL/GenBank/DDBJ databases">
        <authorList>
            <person name="Li J."/>
        </authorList>
    </citation>
    <scope>NUCLEOTIDE SEQUENCE</scope>
    <source>
        <strain evidence="3">B6B</strain>
    </source>
</reference>